<gene>
    <name evidence="1" type="primary">orf382</name>
</gene>
<geneLocation type="nucleomorph" evidence="1"/>
<dbReference type="Proteomes" id="UP000242167">
    <property type="component" value="Nucleomorph 1"/>
</dbReference>
<dbReference type="AlphaFoldDB" id="Q98RT2"/>
<dbReference type="EMBL" id="AF165818">
    <property type="protein sequence ID" value="AAK39866.1"/>
    <property type="molecule type" value="Genomic_DNA"/>
</dbReference>
<evidence type="ECO:0000313" key="2">
    <source>
        <dbReference type="Proteomes" id="UP000242167"/>
    </source>
</evidence>
<reference evidence="1 2" key="1">
    <citation type="journal article" date="2001" name="Nature">
        <title>The highly reduced genome of an enslaved algal nucleus.</title>
        <authorList>
            <person name="Douglas S."/>
            <person name="Zauner S."/>
            <person name="Fraunholz M."/>
            <person name="Beaton M."/>
            <person name="Penny S."/>
            <person name="Deng L."/>
            <person name="Wu X."/>
            <person name="Reith M."/>
            <person name="Cavalier-Smith T."/>
            <person name="Maier U."/>
        </authorList>
    </citation>
    <scope>NUCLEOTIDE SEQUENCE [LARGE SCALE GENOMIC DNA]</scope>
</reference>
<dbReference type="RefSeq" id="XP_001713571.1">
    <property type="nucleotide sequence ID" value="XM_001713519.1"/>
</dbReference>
<dbReference type="GeneID" id="857354"/>
<dbReference type="PIR" id="A99992">
    <property type="entry name" value="A99992"/>
</dbReference>
<evidence type="ECO:0000313" key="1">
    <source>
        <dbReference type="EMBL" id="AAK39866.1"/>
    </source>
</evidence>
<proteinExistence type="predicted"/>
<keyword evidence="1" id="KW-0542">Nucleomorph</keyword>
<sequence length="382" mass="46247">MLKMNDNISIEEKFRFYIYKKSKKKDFFTKSRIIKKIIKILIHRQKFLEVFEITRFILFKKNYDENFSKFQIFDFLDYLRNLCMSNFNQFNYFLEIIFINFKSLSIILCSNFLHNIMIFPRFTLQYIYDFFDKFNNCDFENIIATIVIGKKICSNNFLNTVKNYDLILGSINKVLSNDLLQKNLKVHFLLLKSKIMIVKGKLKNASDCLIEGFSSHDNVRLKFKFFEYIISICSLKNFTDKNITKLRFFYLNFDLLVSKSIVFFNKFKNFVSFEIFKSISLKKKKIISHFIFKKTITKSIVNFLFKLFENFSRISFKELSILTVINLDILKKLISIFIFKKKIKILINTKIDYLIKFNKKFIFKKKEFQQFFVNLFSLMRYF</sequence>
<name>Q98RT2_GUITH</name>
<protein>
    <submittedName>
        <fullName evidence="1">Uncharacterized protein</fullName>
    </submittedName>
</protein>
<accession>Q98RT2</accession>
<organism evidence="1 2">
    <name type="scientific">Guillardia theta</name>
    <name type="common">Cryptophyte</name>
    <name type="synonym">Cryptomonas phi</name>
    <dbReference type="NCBI Taxonomy" id="55529"/>
    <lineage>
        <taxon>Eukaryota</taxon>
        <taxon>Cryptophyceae</taxon>
        <taxon>Pyrenomonadales</taxon>
        <taxon>Geminigeraceae</taxon>
        <taxon>Guillardia</taxon>
    </lineage>
</organism>